<dbReference type="Gene3D" id="2.60.40.10">
    <property type="entry name" value="Immunoglobulins"/>
    <property type="match status" value="1"/>
</dbReference>
<dbReference type="SMART" id="SM00408">
    <property type="entry name" value="IGc2"/>
    <property type="match status" value="1"/>
</dbReference>
<sequence length="189" mass="20315">SLALIPQCPSSGVTLTVEPSQEVPEGTRATMSCSATAWGDKGVNYTWYRDGRWLWEGPSGSFVLSPVSSSDAGSYQCQASGTWGTATSVPLSLSVLCECPQRHQACPKPLSHVSPPQGKGSFLLFLFLPCSSPFGVFLRQIWGHKCSRAEEFSGWAWNEGLGNMGGHQGGDGWGGDEPGWRRDELGSSW</sequence>
<dbReference type="Pfam" id="PF13895">
    <property type="entry name" value="Ig_2"/>
    <property type="match status" value="1"/>
</dbReference>
<dbReference type="SUPFAM" id="SSF48726">
    <property type="entry name" value="Immunoglobulin"/>
    <property type="match status" value="1"/>
</dbReference>
<dbReference type="SMART" id="SM00409">
    <property type="entry name" value="IG"/>
    <property type="match status" value="1"/>
</dbReference>
<dbReference type="InterPro" id="IPR003599">
    <property type="entry name" value="Ig_sub"/>
</dbReference>
<evidence type="ECO:0000313" key="3">
    <source>
        <dbReference type="Ensembl" id="ENSSCAP00000008896.1"/>
    </source>
</evidence>
<dbReference type="PROSITE" id="PS50835">
    <property type="entry name" value="IG_LIKE"/>
    <property type="match status" value="1"/>
</dbReference>
<dbReference type="PANTHER" id="PTHR47243">
    <property type="entry name" value="SIALOADHESIN"/>
    <property type="match status" value="1"/>
</dbReference>
<dbReference type="GO" id="GO:0046790">
    <property type="term" value="F:virion binding"/>
    <property type="evidence" value="ECO:0007669"/>
    <property type="project" value="TreeGrafter"/>
</dbReference>
<keyword evidence="4" id="KW-1185">Reference proteome</keyword>
<dbReference type="InterPro" id="IPR003598">
    <property type="entry name" value="Ig_sub2"/>
</dbReference>
<dbReference type="InterPro" id="IPR036179">
    <property type="entry name" value="Ig-like_dom_sf"/>
</dbReference>
<accession>A0A8C9UAL3</accession>
<dbReference type="Proteomes" id="UP000694409">
    <property type="component" value="Unassembled WGS sequence"/>
</dbReference>
<dbReference type="InterPro" id="IPR007110">
    <property type="entry name" value="Ig-like_dom"/>
</dbReference>
<dbReference type="InterPro" id="IPR013783">
    <property type="entry name" value="Ig-like_fold"/>
</dbReference>
<name>A0A8C9UAL3_SERCA</name>
<proteinExistence type="predicted"/>
<dbReference type="GO" id="GO:0005770">
    <property type="term" value="C:late endosome"/>
    <property type="evidence" value="ECO:0007669"/>
    <property type="project" value="TreeGrafter"/>
</dbReference>
<protein>
    <recommendedName>
        <fullName evidence="2">Ig-like domain-containing protein</fullName>
    </recommendedName>
</protein>
<feature type="domain" description="Ig-like" evidence="2">
    <location>
        <begin position="9"/>
        <end position="92"/>
    </location>
</feature>
<feature type="region of interest" description="Disordered" evidence="1">
    <location>
        <begin position="166"/>
        <end position="189"/>
    </location>
</feature>
<evidence type="ECO:0000313" key="4">
    <source>
        <dbReference type="Proteomes" id="UP000694409"/>
    </source>
</evidence>
<dbReference type="GO" id="GO:0005769">
    <property type="term" value="C:early endosome"/>
    <property type="evidence" value="ECO:0007669"/>
    <property type="project" value="TreeGrafter"/>
</dbReference>
<dbReference type="AlphaFoldDB" id="A0A8C9UAL3"/>
<dbReference type="Ensembl" id="ENSSCAT00000010024.1">
    <property type="protein sequence ID" value="ENSSCAP00000008896.1"/>
    <property type="gene ID" value="ENSSCAG00000006768.1"/>
</dbReference>
<dbReference type="PANTHER" id="PTHR47243:SF1">
    <property type="entry name" value="SIALOADHESIN"/>
    <property type="match status" value="1"/>
</dbReference>
<reference evidence="3" key="1">
    <citation type="submission" date="2025-08" db="UniProtKB">
        <authorList>
            <consortium name="Ensembl"/>
        </authorList>
    </citation>
    <scope>IDENTIFICATION</scope>
</reference>
<evidence type="ECO:0000256" key="1">
    <source>
        <dbReference type="SAM" id="MobiDB-lite"/>
    </source>
</evidence>
<evidence type="ECO:0000259" key="2">
    <source>
        <dbReference type="PROSITE" id="PS50835"/>
    </source>
</evidence>
<dbReference type="GeneTree" id="ENSGT00960000189762"/>
<reference evidence="3" key="2">
    <citation type="submission" date="2025-09" db="UniProtKB">
        <authorList>
            <consortium name="Ensembl"/>
        </authorList>
    </citation>
    <scope>IDENTIFICATION</scope>
</reference>
<dbReference type="GO" id="GO:0005886">
    <property type="term" value="C:plasma membrane"/>
    <property type="evidence" value="ECO:0007669"/>
    <property type="project" value="TreeGrafter"/>
</dbReference>
<organism evidence="3 4">
    <name type="scientific">Serinus canaria</name>
    <name type="common">Island canary</name>
    <name type="synonym">Fringilla canaria</name>
    <dbReference type="NCBI Taxonomy" id="9135"/>
    <lineage>
        <taxon>Eukaryota</taxon>
        <taxon>Metazoa</taxon>
        <taxon>Chordata</taxon>
        <taxon>Craniata</taxon>
        <taxon>Vertebrata</taxon>
        <taxon>Euteleostomi</taxon>
        <taxon>Archelosauria</taxon>
        <taxon>Archosauria</taxon>
        <taxon>Dinosauria</taxon>
        <taxon>Saurischia</taxon>
        <taxon>Theropoda</taxon>
        <taxon>Coelurosauria</taxon>
        <taxon>Aves</taxon>
        <taxon>Neognathae</taxon>
        <taxon>Neoaves</taxon>
        <taxon>Telluraves</taxon>
        <taxon>Australaves</taxon>
        <taxon>Passeriformes</taxon>
        <taxon>Passeroidea</taxon>
        <taxon>Fringillidae</taxon>
        <taxon>Carduelinae</taxon>
        <taxon>Serinus</taxon>
    </lineage>
</organism>
<feature type="compositionally biased region" description="Basic and acidic residues" evidence="1">
    <location>
        <begin position="178"/>
        <end position="189"/>
    </location>
</feature>
<dbReference type="GO" id="GO:0075512">
    <property type="term" value="P:clathrin-dependent endocytosis of virus by host cell"/>
    <property type="evidence" value="ECO:0007669"/>
    <property type="project" value="TreeGrafter"/>
</dbReference>
<feature type="compositionally biased region" description="Gly residues" evidence="1">
    <location>
        <begin position="166"/>
        <end position="177"/>
    </location>
</feature>